<dbReference type="PATRIC" id="fig|1028800.3.peg.850"/>
<dbReference type="Proteomes" id="UP000028181">
    <property type="component" value="Chromosome I"/>
</dbReference>
<dbReference type="GeneID" id="24256744"/>
<accession>A0A068SLE6</accession>
<evidence type="ECO:0000313" key="2">
    <source>
        <dbReference type="Proteomes" id="UP000028181"/>
    </source>
</evidence>
<proteinExistence type="predicted"/>
<name>A0A068SLE6_NEOGA</name>
<dbReference type="eggNOG" id="COG3860">
    <property type="taxonomic scope" value="Bacteria"/>
</dbReference>
<dbReference type="RefSeq" id="WP_038584933.1">
    <property type="nucleotide sequence ID" value="NZ_HG938353.1"/>
</dbReference>
<organism evidence="1 2">
    <name type="scientific">Neorhizobium galegae bv. orientalis str. HAMBI 540</name>
    <dbReference type="NCBI Taxonomy" id="1028800"/>
    <lineage>
        <taxon>Bacteria</taxon>
        <taxon>Pseudomonadati</taxon>
        <taxon>Pseudomonadota</taxon>
        <taxon>Alphaproteobacteria</taxon>
        <taxon>Hyphomicrobiales</taxon>
        <taxon>Rhizobiaceae</taxon>
        <taxon>Rhizobium/Agrobacterium group</taxon>
        <taxon>Neorhizobium</taxon>
    </lineage>
</organism>
<dbReference type="InterPro" id="IPR035901">
    <property type="entry name" value="GIY-YIG_endonuc_sf"/>
</dbReference>
<dbReference type="EMBL" id="HG938353">
    <property type="protein sequence ID" value="CDN47028.1"/>
    <property type="molecule type" value="Genomic_DNA"/>
</dbReference>
<dbReference type="AlphaFoldDB" id="A0A068SLE6"/>
<dbReference type="HOGENOM" id="CLU_146070_0_1_5"/>
<dbReference type="KEGG" id="ngg:RG540_CH08390"/>
<evidence type="ECO:0008006" key="3">
    <source>
        <dbReference type="Google" id="ProtNLM"/>
    </source>
</evidence>
<gene>
    <name evidence="1" type="ORF">RG540_CH08390</name>
</gene>
<dbReference type="Gene3D" id="3.40.1440.10">
    <property type="entry name" value="GIY-YIG endonuclease"/>
    <property type="match status" value="1"/>
</dbReference>
<sequence length="111" mass="12785">MNTIDRKAAISAYKERKAPTGIYLIRFAPTGQAWVGRAGDLDKIQNRIWFTLQHGSHVNKSLQAAWNSNRAEDFALERLEEIDKELTGYLRDRTLKDRLIHWAFELGAETV</sequence>
<dbReference type="OrthoDB" id="7270972at2"/>
<protein>
    <recommendedName>
        <fullName evidence="3">GIY-YIG nuclease family protein</fullName>
    </recommendedName>
</protein>
<dbReference type="CDD" id="cd10451">
    <property type="entry name" value="GIY-YIG_LuxR_like"/>
    <property type="match status" value="1"/>
</dbReference>
<evidence type="ECO:0000313" key="1">
    <source>
        <dbReference type="EMBL" id="CDN47028.1"/>
    </source>
</evidence>
<reference evidence="2" key="1">
    <citation type="journal article" date="2014" name="BMC Genomics">
        <title>Genome sequencing of two Neorhizobium galegae strains reveals a noeT gene responsible for the unusual acetylation of the nodulation factors.</title>
        <authorList>
            <person name="Osterman J."/>
            <person name="Marsh J."/>
            <person name="Laine P.K."/>
            <person name="Zeng Z."/>
            <person name="Alatalo E."/>
            <person name="Sullivan J.T."/>
            <person name="Young J.P."/>
            <person name="Thomas-Oates J."/>
            <person name="Paulin L."/>
            <person name="Lindstrom K."/>
        </authorList>
    </citation>
    <scope>NUCLEOTIDE SEQUENCE [LARGE SCALE GENOMIC DNA]</scope>
    <source>
        <strain evidence="2">HAMBI 540</strain>
    </source>
</reference>
<keyword evidence="2" id="KW-1185">Reference proteome</keyword>